<dbReference type="InterPro" id="IPR027968">
    <property type="entry name" value="JHY"/>
</dbReference>
<dbReference type="GO" id="GO:0035082">
    <property type="term" value="P:axoneme assembly"/>
    <property type="evidence" value="ECO:0007669"/>
    <property type="project" value="Ensembl"/>
</dbReference>
<dbReference type="GO" id="GO:0090660">
    <property type="term" value="P:cerebrospinal fluid circulation"/>
    <property type="evidence" value="ECO:0007669"/>
    <property type="project" value="Ensembl"/>
</dbReference>
<feature type="compositionally biased region" description="Basic and acidic residues" evidence="1">
    <location>
        <begin position="106"/>
        <end position="119"/>
    </location>
</feature>
<organism evidence="2 3">
    <name type="scientific">Jaculus jaculus</name>
    <name type="common">Lesser Egyptian jerboa</name>
    <dbReference type="NCBI Taxonomy" id="51337"/>
    <lineage>
        <taxon>Eukaryota</taxon>
        <taxon>Metazoa</taxon>
        <taxon>Chordata</taxon>
        <taxon>Craniata</taxon>
        <taxon>Vertebrata</taxon>
        <taxon>Euteleostomi</taxon>
        <taxon>Mammalia</taxon>
        <taxon>Eutheria</taxon>
        <taxon>Euarchontoglires</taxon>
        <taxon>Glires</taxon>
        <taxon>Rodentia</taxon>
        <taxon>Myomorpha</taxon>
        <taxon>Dipodoidea</taxon>
        <taxon>Dipodidae</taxon>
        <taxon>Dipodinae</taxon>
        <taxon>Jaculus</taxon>
    </lineage>
</organism>
<dbReference type="GO" id="GO:0030154">
    <property type="term" value="P:cell differentiation"/>
    <property type="evidence" value="ECO:0007669"/>
    <property type="project" value="Ensembl"/>
</dbReference>
<reference evidence="2" key="2">
    <citation type="submission" date="2025-09" db="UniProtKB">
        <authorList>
            <consortium name="Ensembl"/>
        </authorList>
    </citation>
    <scope>IDENTIFICATION</scope>
</reference>
<evidence type="ECO:0000256" key="1">
    <source>
        <dbReference type="SAM" id="MobiDB-lite"/>
    </source>
</evidence>
<reference evidence="2" key="1">
    <citation type="submission" date="2025-08" db="UniProtKB">
        <authorList>
            <consortium name="Ensembl"/>
        </authorList>
    </citation>
    <scope>IDENTIFICATION</scope>
</reference>
<feature type="compositionally biased region" description="Basic residues" evidence="1">
    <location>
        <begin position="347"/>
        <end position="362"/>
    </location>
</feature>
<feature type="compositionally biased region" description="Low complexity" evidence="1">
    <location>
        <begin position="212"/>
        <end position="222"/>
    </location>
</feature>
<keyword evidence="3" id="KW-1185">Reference proteome</keyword>
<dbReference type="AlphaFoldDB" id="A0A8C5KFX2"/>
<dbReference type="GO" id="GO:0044458">
    <property type="term" value="P:motile cilium assembly"/>
    <property type="evidence" value="ECO:0007669"/>
    <property type="project" value="Ensembl"/>
</dbReference>
<feature type="region of interest" description="Disordered" evidence="1">
    <location>
        <begin position="1"/>
        <end position="119"/>
    </location>
</feature>
<dbReference type="Pfam" id="PF15261">
    <property type="entry name" value="JHY"/>
    <property type="match status" value="1"/>
</dbReference>
<dbReference type="GO" id="GO:0007420">
    <property type="term" value="P:brain development"/>
    <property type="evidence" value="ECO:0007669"/>
    <property type="project" value="Ensembl"/>
</dbReference>
<dbReference type="GO" id="GO:0051649">
    <property type="term" value="P:establishment of localization in cell"/>
    <property type="evidence" value="ECO:0007669"/>
    <property type="project" value="Ensembl"/>
</dbReference>
<name>A0A8C5KFX2_JACJA</name>
<gene>
    <name evidence="2" type="primary">Jhy</name>
</gene>
<dbReference type="GO" id="GO:0090175">
    <property type="term" value="P:regulation of establishment of planar polarity"/>
    <property type="evidence" value="ECO:0007669"/>
    <property type="project" value="Ensembl"/>
</dbReference>
<dbReference type="Proteomes" id="UP000694385">
    <property type="component" value="Unassembled WGS sequence"/>
</dbReference>
<dbReference type="OMA" id="WKFHPSS"/>
<dbReference type="GeneTree" id="ENSGT00390000002823"/>
<protein>
    <submittedName>
        <fullName evidence="2">Junctional cadherin complex regulator</fullName>
    </submittedName>
</protein>
<feature type="compositionally biased region" description="Basic and acidic residues" evidence="1">
    <location>
        <begin position="163"/>
        <end position="172"/>
    </location>
</feature>
<feature type="region of interest" description="Disordered" evidence="1">
    <location>
        <begin position="675"/>
        <end position="730"/>
    </location>
</feature>
<sequence>MNNKLTPKFSSQCPVHHNNLSLQSSGPPFKKEDLNLISKDSLESDSESLAQEDQMEDKDMERDSLEYSPGKESLSETEEEASRKVAQTTSKEELRDPGFAVHHSRQQIEDKYSNLRYDPNWKTKREEELLLAGTALPGSADSSSENLPLAPLYPSKEASVDLSVEKDKEKTSPKSVTSLLGSEFVSPNYEQGARGNESFSGLSDSDEEKSSDLSQYLKSSSSHNEVFLPGSRGPRRRKSKQYFVEKNKVTLGLPAPKTDSYLQLHNKKRGETRLEQIYPIKVTDKMTTPSAKQVEDASIDPEDTWHQRAQQLKNYQEEWSQYEGAKSSYVPRGQPSEAANGQQPSRRPAKPKVRKQHKHKNSQKSVVTPERIISRRNEKNMVQQQHPTEPVAPSLPYEPVALMSASNSDSQEPSALRSHKPKVISSVYAPPKQAFDNCNMLHKNFTGYHSELSRGRRQEEKGFSYQQPPAYILSTAGINGLKELSHRHMPLSQKDPLSSHNMNAHRLAQNKKQSRQPSTEIKYRNLEMLWKFHSSSDSDAVRVSPDSRLTQVMEQHQQALVQLAEVQPSDGSSSSVTLPPILSRGESASRLNLETSHRPQMKISRSNSEGYLFQLEKGRRHRKRSSLKSLKLKGYQNRDVKLGGLGPDLESARHRMQKITEQREYAKQAREYNMKATSALSKPQTEKTENKPTVPRQKALEYAKTIPKPKPSHLTGQSAKKKKTPAYDGKEETLPEISLLEMLRSRHEQEKQAVAAFKVLHIV</sequence>
<dbReference type="Ensembl" id="ENSJJAT00000016685.1">
    <property type="protein sequence ID" value="ENSJJAP00000010230.1"/>
    <property type="gene ID" value="ENSJJAG00000013871.1"/>
</dbReference>
<proteinExistence type="predicted"/>
<accession>A0A8C5KFX2</accession>
<dbReference type="PANTHER" id="PTHR14726">
    <property type="entry name" value="JHY PROTEIN HOMOLOG"/>
    <property type="match status" value="1"/>
</dbReference>
<dbReference type="PANTHER" id="PTHR14726:SF1">
    <property type="entry name" value="JHY PROTEIN HOMOLOG"/>
    <property type="match status" value="1"/>
</dbReference>
<feature type="region of interest" description="Disordered" evidence="1">
    <location>
        <begin position="136"/>
        <end position="395"/>
    </location>
</feature>
<evidence type="ECO:0000313" key="2">
    <source>
        <dbReference type="Ensembl" id="ENSJJAP00000010230.1"/>
    </source>
</evidence>
<dbReference type="GO" id="GO:0005576">
    <property type="term" value="C:extracellular region"/>
    <property type="evidence" value="ECO:0007669"/>
    <property type="project" value="GOC"/>
</dbReference>
<feature type="compositionally biased region" description="Polar residues" evidence="1">
    <location>
        <begin position="307"/>
        <end position="319"/>
    </location>
</feature>
<evidence type="ECO:0000313" key="3">
    <source>
        <dbReference type="Proteomes" id="UP000694385"/>
    </source>
</evidence>
<feature type="compositionally biased region" description="Polar residues" evidence="1">
    <location>
        <begin position="1"/>
        <end position="26"/>
    </location>
</feature>